<reference evidence="2" key="1">
    <citation type="submission" date="2016-09" db="EMBL/GenBank/DDBJ databases">
        <authorList>
            <person name="Varghese N."/>
            <person name="Submissions S."/>
        </authorList>
    </citation>
    <scope>NUCLEOTIDE SEQUENCE [LARGE SCALE GENOMIC DNA]</scope>
    <source>
        <strain evidence="2">TNe-862</strain>
    </source>
</reference>
<proteinExistence type="predicted"/>
<keyword evidence="2" id="KW-1185">Reference proteome</keyword>
<sequence>MNWLADYFAQRTPALSISLAAWPPLRLGPEGPVLQSPRCLPYPGATLVFRPGGRISQGEQNVELPACYEMRAPTPSQATEWARKADGSAFFESVKIFAPSRYNPDILVTINDSLAFVPVFSADGAPGFSGTCTERAAGAPGDSQMALPWSFQGYITI</sequence>
<dbReference type="EMBL" id="FMYQ01000015">
    <property type="protein sequence ID" value="SDD15453.1"/>
    <property type="molecule type" value="Genomic_DNA"/>
</dbReference>
<dbReference type="AlphaFoldDB" id="A0A1G6SF97"/>
<name>A0A1G6SF97_9BURK</name>
<accession>A0A1G6SF97</accession>
<dbReference type="RefSeq" id="WP_091998675.1">
    <property type="nucleotide sequence ID" value="NZ_FMYQ01000015.1"/>
</dbReference>
<dbReference type="OrthoDB" id="9007283at2"/>
<dbReference type="STRING" id="416944.SAMN05421548_11549"/>
<gene>
    <name evidence="1" type="ORF">SAMN05421548_11549</name>
</gene>
<dbReference type="Proteomes" id="UP000198908">
    <property type="component" value="Unassembled WGS sequence"/>
</dbReference>
<organism evidence="1 2">
    <name type="scientific">Paraburkholderia lycopersici</name>
    <dbReference type="NCBI Taxonomy" id="416944"/>
    <lineage>
        <taxon>Bacteria</taxon>
        <taxon>Pseudomonadati</taxon>
        <taxon>Pseudomonadota</taxon>
        <taxon>Betaproteobacteria</taxon>
        <taxon>Burkholderiales</taxon>
        <taxon>Burkholderiaceae</taxon>
        <taxon>Paraburkholderia</taxon>
    </lineage>
</organism>
<evidence type="ECO:0000313" key="2">
    <source>
        <dbReference type="Proteomes" id="UP000198908"/>
    </source>
</evidence>
<protein>
    <submittedName>
        <fullName evidence="1">Uncharacterized protein</fullName>
    </submittedName>
</protein>
<evidence type="ECO:0000313" key="1">
    <source>
        <dbReference type="EMBL" id="SDD15453.1"/>
    </source>
</evidence>